<organism evidence="1 2">
    <name type="scientific">Apiospora aurea</name>
    <dbReference type="NCBI Taxonomy" id="335848"/>
    <lineage>
        <taxon>Eukaryota</taxon>
        <taxon>Fungi</taxon>
        <taxon>Dikarya</taxon>
        <taxon>Ascomycota</taxon>
        <taxon>Pezizomycotina</taxon>
        <taxon>Sordariomycetes</taxon>
        <taxon>Xylariomycetidae</taxon>
        <taxon>Amphisphaeriales</taxon>
        <taxon>Apiosporaceae</taxon>
        <taxon>Apiospora</taxon>
    </lineage>
</organism>
<dbReference type="Proteomes" id="UP001391051">
    <property type="component" value="Unassembled WGS sequence"/>
</dbReference>
<keyword evidence="2" id="KW-1185">Reference proteome</keyword>
<sequence>MASADGGGSAGQLTGLAVALDCGLRLWRSRCRVLKLVEGSIEDGKPSHRIAINTNLNNIVGGGGAPPFLRGY</sequence>
<reference evidence="1 2" key="1">
    <citation type="submission" date="2023-01" db="EMBL/GenBank/DDBJ databases">
        <title>Analysis of 21 Apiospora genomes using comparative genomics revels a genus with tremendous synthesis potential of carbohydrate active enzymes and secondary metabolites.</title>
        <authorList>
            <person name="Sorensen T."/>
        </authorList>
    </citation>
    <scope>NUCLEOTIDE SEQUENCE [LARGE SCALE GENOMIC DNA]</scope>
    <source>
        <strain evidence="1 2">CBS 24483</strain>
    </source>
</reference>
<dbReference type="RefSeq" id="XP_066704188.1">
    <property type="nucleotide sequence ID" value="XM_066839124.1"/>
</dbReference>
<accession>A0ABR1QQ50</accession>
<evidence type="ECO:0000313" key="2">
    <source>
        <dbReference type="Proteomes" id="UP001391051"/>
    </source>
</evidence>
<name>A0ABR1QQ50_9PEZI</name>
<proteinExistence type="predicted"/>
<gene>
    <name evidence="1" type="ORF">PG986_002902</name>
</gene>
<protein>
    <submittedName>
        <fullName evidence="1">Uncharacterized protein</fullName>
    </submittedName>
</protein>
<dbReference type="EMBL" id="JAQQWE010000002">
    <property type="protein sequence ID" value="KAK7962077.1"/>
    <property type="molecule type" value="Genomic_DNA"/>
</dbReference>
<comment type="caution">
    <text evidence="1">The sequence shown here is derived from an EMBL/GenBank/DDBJ whole genome shotgun (WGS) entry which is preliminary data.</text>
</comment>
<dbReference type="GeneID" id="92072186"/>
<evidence type="ECO:0000313" key="1">
    <source>
        <dbReference type="EMBL" id="KAK7962077.1"/>
    </source>
</evidence>